<sequence>MSRLEQLLDELDEEGRLNCREITKLLINDIVRNFDNYFNQKEVNYDITIDELIIYSLAHELNLQQLLTACFVVYMKLNTLQIQEPFFKFNRKGVSSERIKCHIKKLIEEEVIHKNKRFSLTYRGLFMRKILESKLRNGEIEKILIEIEKLTTNKDLRDFCYKILKFENERS</sequence>
<organism evidence="1 2">
    <name type="scientific">Acidianus brierleyi</name>
    <dbReference type="NCBI Taxonomy" id="41673"/>
    <lineage>
        <taxon>Archaea</taxon>
        <taxon>Thermoproteota</taxon>
        <taxon>Thermoprotei</taxon>
        <taxon>Sulfolobales</taxon>
        <taxon>Sulfolobaceae</taxon>
        <taxon>Acidianus</taxon>
    </lineage>
</organism>
<reference evidence="1 2" key="1">
    <citation type="submission" date="2018-05" db="EMBL/GenBank/DDBJ databases">
        <title>Complete Genome Sequences of Extremely Thermoacidophilic, Metal-Mobilizing Type-Strain Members of the Archaeal Family Sulfolobaceae: Acidianus brierleyi DSM-1651T, Acidianus sulfidivorans DSM-18786T, Metallosphaera hakonensis DSM-7519T, and Metallosphaera prunae DSM-10039T.</title>
        <authorList>
            <person name="Counts J.A."/>
            <person name="Kelly R.M."/>
        </authorList>
    </citation>
    <scope>NUCLEOTIDE SEQUENCE [LARGE SCALE GENOMIC DNA]</scope>
    <source>
        <strain evidence="1 2">DSM 1651</strain>
    </source>
</reference>
<dbReference type="GeneID" id="36831686"/>
<gene>
    <name evidence="1" type="ORF">DFR85_05980</name>
</gene>
<keyword evidence="2" id="KW-1185">Reference proteome</keyword>
<evidence type="ECO:0000313" key="1">
    <source>
        <dbReference type="EMBL" id="AWR94206.1"/>
    </source>
</evidence>
<protein>
    <submittedName>
        <fullName evidence="1">Uncharacterized protein</fullName>
    </submittedName>
</protein>
<dbReference type="KEGG" id="abri:DFR85_05980"/>
<dbReference type="Proteomes" id="UP000248044">
    <property type="component" value="Chromosome"/>
</dbReference>
<dbReference type="EMBL" id="CP029289">
    <property type="protein sequence ID" value="AWR94206.1"/>
    <property type="molecule type" value="Genomic_DNA"/>
</dbReference>
<dbReference type="AlphaFoldDB" id="A0A2U9IE13"/>
<proteinExistence type="predicted"/>
<dbReference type="RefSeq" id="WP_110270087.1">
    <property type="nucleotide sequence ID" value="NZ_CP029289.2"/>
</dbReference>
<evidence type="ECO:0000313" key="2">
    <source>
        <dbReference type="Proteomes" id="UP000248044"/>
    </source>
</evidence>
<name>A0A2U9IE13_9CREN</name>
<accession>A0A2U9IE13</accession>